<keyword evidence="3" id="KW-0175">Coiled coil</keyword>
<keyword evidence="2" id="KW-0732">Signal</keyword>
<accession>A0ABP8E9M0</accession>
<organism evidence="4 5">
    <name type="scientific">Hyunsoonleella aestuarii</name>
    <dbReference type="NCBI Taxonomy" id="912802"/>
    <lineage>
        <taxon>Bacteria</taxon>
        <taxon>Pseudomonadati</taxon>
        <taxon>Bacteroidota</taxon>
        <taxon>Flavobacteriia</taxon>
        <taxon>Flavobacteriales</taxon>
        <taxon>Flavobacteriaceae</taxon>
    </lineage>
</organism>
<dbReference type="PANTHER" id="PTHR35089:SF1">
    <property type="entry name" value="CHAPERONE PROTEIN SKP"/>
    <property type="match status" value="1"/>
</dbReference>
<evidence type="ECO:0000256" key="1">
    <source>
        <dbReference type="ARBA" id="ARBA00009091"/>
    </source>
</evidence>
<evidence type="ECO:0000256" key="2">
    <source>
        <dbReference type="ARBA" id="ARBA00022729"/>
    </source>
</evidence>
<name>A0ABP8E9M0_9FLAO</name>
<reference evidence="5" key="1">
    <citation type="journal article" date="2019" name="Int. J. Syst. Evol. Microbiol.">
        <title>The Global Catalogue of Microorganisms (GCM) 10K type strain sequencing project: providing services to taxonomists for standard genome sequencing and annotation.</title>
        <authorList>
            <consortium name="The Broad Institute Genomics Platform"/>
            <consortium name="The Broad Institute Genome Sequencing Center for Infectious Disease"/>
            <person name="Wu L."/>
            <person name="Ma J."/>
        </authorList>
    </citation>
    <scope>NUCLEOTIDE SEQUENCE [LARGE SCALE GENOMIC DNA]</scope>
    <source>
        <strain evidence="5">JCM 17452</strain>
    </source>
</reference>
<comment type="caution">
    <text evidence="4">The sequence shown here is derived from an EMBL/GenBank/DDBJ whole genome shotgun (WGS) entry which is preliminary data.</text>
</comment>
<comment type="similarity">
    <text evidence="1">Belongs to the Skp family.</text>
</comment>
<dbReference type="SMART" id="SM00935">
    <property type="entry name" value="OmpH"/>
    <property type="match status" value="1"/>
</dbReference>
<dbReference type="Proteomes" id="UP001500027">
    <property type="component" value="Unassembled WGS sequence"/>
</dbReference>
<gene>
    <name evidence="4" type="ORF">GCM10022257_08660</name>
</gene>
<dbReference type="Pfam" id="PF03938">
    <property type="entry name" value="OmpH"/>
    <property type="match status" value="1"/>
</dbReference>
<dbReference type="InterPro" id="IPR005632">
    <property type="entry name" value="Chaperone_Skp"/>
</dbReference>
<evidence type="ECO:0000313" key="5">
    <source>
        <dbReference type="Proteomes" id="UP001500027"/>
    </source>
</evidence>
<dbReference type="SUPFAM" id="SSF111384">
    <property type="entry name" value="OmpH-like"/>
    <property type="match status" value="1"/>
</dbReference>
<evidence type="ECO:0000313" key="4">
    <source>
        <dbReference type="EMBL" id="GAA4268765.1"/>
    </source>
</evidence>
<feature type="coiled-coil region" evidence="3">
    <location>
        <begin position="93"/>
        <end position="120"/>
    </location>
</feature>
<dbReference type="InterPro" id="IPR024930">
    <property type="entry name" value="Skp_dom_sf"/>
</dbReference>
<proteinExistence type="inferred from homology"/>
<dbReference type="PANTHER" id="PTHR35089">
    <property type="entry name" value="CHAPERONE PROTEIN SKP"/>
    <property type="match status" value="1"/>
</dbReference>
<evidence type="ECO:0000256" key="3">
    <source>
        <dbReference type="SAM" id="Coils"/>
    </source>
</evidence>
<protein>
    <submittedName>
        <fullName evidence="4">OmpH family outer membrane protein</fullName>
    </submittedName>
</protein>
<keyword evidence="5" id="KW-1185">Reference proteome</keyword>
<sequence length="187" mass="21463">MDFVTFVRSLKIYKMKNIFYLGLLSIIIISCQKEKKIGFVNNGTVINEYQEKKDVEAKFQAKEEAWKKKADSIGQAFQLEVQQTQITVRKSSQKKAQELMSGLQQKQQVLQQQMQFEQQQLGQSFQTEIDSLIIKVKDFVKDYGKANEYTYILGTSDAAASVLYGTEENDLTQTVLDALNAKYSEEK</sequence>
<dbReference type="EMBL" id="BAABAV010000001">
    <property type="protein sequence ID" value="GAA4268765.1"/>
    <property type="molecule type" value="Genomic_DNA"/>
</dbReference>
<dbReference type="Gene3D" id="3.30.910.20">
    <property type="entry name" value="Skp domain"/>
    <property type="match status" value="1"/>
</dbReference>